<feature type="non-terminal residue" evidence="1">
    <location>
        <position position="77"/>
    </location>
</feature>
<feature type="non-terminal residue" evidence="1">
    <location>
        <position position="1"/>
    </location>
</feature>
<reference evidence="1" key="1">
    <citation type="submission" date="2022-06" db="EMBL/GenBank/DDBJ databases">
        <title>Phylogenomic reconstructions and comparative analyses of Kickxellomycotina fungi.</title>
        <authorList>
            <person name="Reynolds N.K."/>
            <person name="Stajich J.E."/>
            <person name="Barry K."/>
            <person name="Grigoriev I.V."/>
            <person name="Crous P."/>
            <person name="Smith M.E."/>
        </authorList>
    </citation>
    <scope>NUCLEOTIDE SEQUENCE</scope>
    <source>
        <strain evidence="1">RSA 2271</strain>
    </source>
</reference>
<protein>
    <submittedName>
        <fullName evidence="1">Uncharacterized protein</fullName>
    </submittedName>
</protein>
<sequence length="77" mass="8867">IACVGDYTGKVPCRLARAGVNVKTDESFYYYIDGQFQEISRDMIDEIREAKMVERMMTGEEEKSAKMVEQEMTGEEE</sequence>
<gene>
    <name evidence="1" type="ORF">EV182_008577</name>
</gene>
<keyword evidence="2" id="KW-1185">Reference proteome</keyword>
<evidence type="ECO:0000313" key="1">
    <source>
        <dbReference type="EMBL" id="KAJ1676246.1"/>
    </source>
</evidence>
<dbReference type="Proteomes" id="UP001145114">
    <property type="component" value="Unassembled WGS sequence"/>
</dbReference>
<name>A0ACC1HKN3_9FUNG</name>
<dbReference type="EMBL" id="JAMZIH010004504">
    <property type="protein sequence ID" value="KAJ1676246.1"/>
    <property type="molecule type" value="Genomic_DNA"/>
</dbReference>
<organism evidence="1 2">
    <name type="scientific">Spiromyces aspiralis</name>
    <dbReference type="NCBI Taxonomy" id="68401"/>
    <lineage>
        <taxon>Eukaryota</taxon>
        <taxon>Fungi</taxon>
        <taxon>Fungi incertae sedis</taxon>
        <taxon>Zoopagomycota</taxon>
        <taxon>Kickxellomycotina</taxon>
        <taxon>Kickxellomycetes</taxon>
        <taxon>Kickxellales</taxon>
        <taxon>Kickxellaceae</taxon>
        <taxon>Spiromyces</taxon>
    </lineage>
</organism>
<comment type="caution">
    <text evidence="1">The sequence shown here is derived from an EMBL/GenBank/DDBJ whole genome shotgun (WGS) entry which is preliminary data.</text>
</comment>
<proteinExistence type="predicted"/>
<evidence type="ECO:0000313" key="2">
    <source>
        <dbReference type="Proteomes" id="UP001145114"/>
    </source>
</evidence>
<accession>A0ACC1HKN3</accession>